<dbReference type="PANTHER" id="PTHR33343">
    <property type="entry name" value="54S RIBOSOMAL PROTEIN BL35M"/>
    <property type="match status" value="1"/>
</dbReference>
<evidence type="ECO:0000256" key="2">
    <source>
        <dbReference type="ARBA" id="ARBA00022980"/>
    </source>
</evidence>
<dbReference type="GO" id="GO:0022625">
    <property type="term" value="C:cytosolic large ribosomal subunit"/>
    <property type="evidence" value="ECO:0007669"/>
    <property type="project" value="TreeGrafter"/>
</dbReference>
<gene>
    <name evidence="5" type="primary">rpmI</name>
    <name evidence="8" type="ORF">SAMN04487977_10890</name>
</gene>
<dbReference type="eggNOG" id="COG0291">
    <property type="taxonomic scope" value="Bacteria"/>
</dbReference>
<dbReference type="HAMAP" id="MF_00514">
    <property type="entry name" value="Ribosomal_bL35"/>
    <property type="match status" value="1"/>
</dbReference>
<evidence type="ECO:0000313" key="9">
    <source>
        <dbReference type="Proteomes" id="UP000182360"/>
    </source>
</evidence>
<name>A0A1H9I2I2_9SPIR</name>
<evidence type="ECO:0000256" key="4">
    <source>
        <dbReference type="ARBA" id="ARBA00071664"/>
    </source>
</evidence>
<dbReference type="Proteomes" id="UP000182360">
    <property type="component" value="Unassembled WGS sequence"/>
</dbReference>
<dbReference type="InterPro" id="IPR037229">
    <property type="entry name" value="Ribosomal_bL35_sf"/>
</dbReference>
<dbReference type="PRINTS" id="PR00064">
    <property type="entry name" value="RIBOSOMALL35"/>
</dbReference>
<proteinExistence type="inferred from homology"/>
<dbReference type="PANTHER" id="PTHR33343:SF1">
    <property type="entry name" value="LARGE RIBOSOMAL SUBUNIT PROTEIN BL35M"/>
    <property type="match status" value="1"/>
</dbReference>
<keyword evidence="2 5" id="KW-0689">Ribosomal protein</keyword>
<dbReference type="OrthoDB" id="47476at2"/>
<dbReference type="GO" id="GO:0006412">
    <property type="term" value="P:translation"/>
    <property type="evidence" value="ECO:0007669"/>
    <property type="project" value="UniProtKB-UniRule"/>
</dbReference>
<evidence type="ECO:0000256" key="5">
    <source>
        <dbReference type="HAMAP-Rule" id="MF_00514"/>
    </source>
</evidence>
<dbReference type="InterPro" id="IPR018265">
    <property type="entry name" value="Ribosomal_bL35_CS"/>
</dbReference>
<dbReference type="AlphaFoldDB" id="A0A1H9I2I2"/>
<evidence type="ECO:0000256" key="3">
    <source>
        <dbReference type="ARBA" id="ARBA00023274"/>
    </source>
</evidence>
<accession>A0A1H9I2I2</accession>
<dbReference type="InterPro" id="IPR021137">
    <property type="entry name" value="Ribosomal_bL35-like"/>
</dbReference>
<evidence type="ECO:0000256" key="1">
    <source>
        <dbReference type="ARBA" id="ARBA00006598"/>
    </source>
</evidence>
<sequence>MPKMKTKKSAAKRYSLTGSGKVKHKKQNLRHILTKRSPKRKRNLRAAGYVAEADAKKIRKQMLPYG</sequence>
<evidence type="ECO:0000256" key="7">
    <source>
        <dbReference type="SAM" id="MobiDB-lite"/>
    </source>
</evidence>
<dbReference type="RefSeq" id="WP_022933235.1">
    <property type="nucleotide sequence ID" value="NZ_AP025286.1"/>
</dbReference>
<organism evidence="8 9">
    <name type="scientific">Treponema bryantii</name>
    <dbReference type="NCBI Taxonomy" id="163"/>
    <lineage>
        <taxon>Bacteria</taxon>
        <taxon>Pseudomonadati</taxon>
        <taxon>Spirochaetota</taxon>
        <taxon>Spirochaetia</taxon>
        <taxon>Spirochaetales</taxon>
        <taxon>Treponemataceae</taxon>
        <taxon>Treponema</taxon>
    </lineage>
</organism>
<dbReference type="InterPro" id="IPR001706">
    <property type="entry name" value="Ribosomal_bL35"/>
</dbReference>
<dbReference type="SUPFAM" id="SSF143034">
    <property type="entry name" value="L35p-like"/>
    <property type="match status" value="1"/>
</dbReference>
<dbReference type="PROSITE" id="PS00936">
    <property type="entry name" value="RIBOSOMAL_L35"/>
    <property type="match status" value="1"/>
</dbReference>
<dbReference type="GO" id="GO:0003735">
    <property type="term" value="F:structural constituent of ribosome"/>
    <property type="evidence" value="ECO:0007669"/>
    <property type="project" value="InterPro"/>
</dbReference>
<dbReference type="EMBL" id="FOFU01000008">
    <property type="protein sequence ID" value="SEQ68784.1"/>
    <property type="molecule type" value="Genomic_DNA"/>
</dbReference>
<evidence type="ECO:0000313" key="8">
    <source>
        <dbReference type="EMBL" id="SEQ68784.1"/>
    </source>
</evidence>
<evidence type="ECO:0000256" key="6">
    <source>
        <dbReference type="RuleBase" id="RU000568"/>
    </source>
</evidence>
<keyword evidence="9" id="KW-1185">Reference proteome</keyword>
<dbReference type="Gene3D" id="4.10.410.60">
    <property type="match status" value="1"/>
</dbReference>
<feature type="region of interest" description="Disordered" evidence="7">
    <location>
        <begin position="1"/>
        <end position="28"/>
    </location>
</feature>
<dbReference type="Pfam" id="PF01632">
    <property type="entry name" value="Ribosomal_L35p"/>
    <property type="match status" value="1"/>
</dbReference>
<dbReference type="STRING" id="163.SAMN04487775_10319"/>
<feature type="compositionally biased region" description="Basic residues" evidence="7">
    <location>
        <begin position="1"/>
        <end position="11"/>
    </location>
</feature>
<dbReference type="NCBIfam" id="TIGR00001">
    <property type="entry name" value="rpmI_bact"/>
    <property type="match status" value="1"/>
</dbReference>
<comment type="similarity">
    <text evidence="1 5 6">Belongs to the bacterial ribosomal protein bL35 family.</text>
</comment>
<protein>
    <recommendedName>
        <fullName evidence="4 5">Large ribosomal subunit protein bL35</fullName>
    </recommendedName>
</protein>
<reference evidence="8 9" key="1">
    <citation type="submission" date="2016-10" db="EMBL/GenBank/DDBJ databases">
        <authorList>
            <person name="de Groot N.N."/>
        </authorList>
    </citation>
    <scope>NUCLEOTIDE SEQUENCE [LARGE SCALE GENOMIC DNA]</scope>
    <source>
        <strain evidence="8 9">B25</strain>
    </source>
</reference>
<keyword evidence="3 5" id="KW-0687">Ribonucleoprotein</keyword>
<dbReference type="FunFam" id="4.10.410.60:FF:000001">
    <property type="entry name" value="50S ribosomal protein L35"/>
    <property type="match status" value="1"/>
</dbReference>